<accession>A0A3R9Q1K1</accession>
<sequence>MSAAYQLEKWVWTEADFEHMGWHDARIYAIQFGKEISFDIDYIFQWVREDEDSFFSFWVAPVTLMFPEVANVAINVDFRLGTELEIEHIHRQTSAVGATEWHIETHQGSIFVTAESFRQIIRRPPTLQLGQRLMPEERGPSCFDVTPDVDFAESAEVSRLKTVDFVRRQKATDVRCLRRQLEALSEQRNAGALEVKRYLQEKRSLEKKIAALLNELGAAEW</sequence>
<evidence type="ECO:0000313" key="2">
    <source>
        <dbReference type="EMBL" id="RSK50977.1"/>
    </source>
</evidence>
<comment type="caution">
    <text evidence="2">The sequence shown here is derived from an EMBL/GenBank/DDBJ whole genome shotgun (WGS) entry which is preliminary data.</text>
</comment>
<dbReference type="EMBL" id="RWIT01000001">
    <property type="protein sequence ID" value="RSK50977.1"/>
    <property type="molecule type" value="Genomic_DNA"/>
</dbReference>
<keyword evidence="3" id="KW-1185">Reference proteome</keyword>
<keyword evidence="1" id="KW-0175">Coiled coil</keyword>
<feature type="coiled-coil region" evidence="1">
    <location>
        <begin position="167"/>
        <end position="215"/>
    </location>
</feature>
<name>A0A3R9Q1K1_9BACT</name>
<organism evidence="2 3">
    <name type="scientific">Hymenobacter rigui</name>
    <dbReference type="NCBI Taxonomy" id="334424"/>
    <lineage>
        <taxon>Bacteria</taxon>
        <taxon>Pseudomonadati</taxon>
        <taxon>Bacteroidota</taxon>
        <taxon>Cytophagia</taxon>
        <taxon>Cytophagales</taxon>
        <taxon>Hymenobacteraceae</taxon>
        <taxon>Hymenobacter</taxon>
    </lineage>
</organism>
<protein>
    <submittedName>
        <fullName evidence="2">Uncharacterized protein</fullName>
    </submittedName>
</protein>
<dbReference type="OrthoDB" id="7060651at2"/>
<reference evidence="2 3" key="1">
    <citation type="submission" date="2018-12" db="EMBL/GenBank/DDBJ databases">
        <authorList>
            <person name="Feng G."/>
            <person name="Zhu H."/>
        </authorList>
    </citation>
    <scope>NUCLEOTIDE SEQUENCE [LARGE SCALE GENOMIC DNA]</scope>
    <source>
        <strain evidence="2 3">KCTC 12533</strain>
    </source>
</reference>
<dbReference type="Proteomes" id="UP000273500">
    <property type="component" value="Unassembled WGS sequence"/>
</dbReference>
<proteinExistence type="predicted"/>
<evidence type="ECO:0000313" key="3">
    <source>
        <dbReference type="Proteomes" id="UP000273500"/>
    </source>
</evidence>
<dbReference type="AlphaFoldDB" id="A0A3R9Q1K1"/>
<gene>
    <name evidence="2" type="ORF">EI291_01265</name>
</gene>
<dbReference type="RefSeq" id="WP_125417452.1">
    <property type="nucleotide sequence ID" value="NZ_RWIT01000001.1"/>
</dbReference>
<evidence type="ECO:0000256" key="1">
    <source>
        <dbReference type="SAM" id="Coils"/>
    </source>
</evidence>